<dbReference type="AlphaFoldDB" id="A0A443R7E0"/>
<dbReference type="Gene3D" id="3.60.10.10">
    <property type="entry name" value="Endonuclease/exonuclease/phosphatase"/>
    <property type="match status" value="1"/>
</dbReference>
<dbReference type="EMBL" id="NCKU01001811">
    <property type="protein sequence ID" value="RWS11185.1"/>
    <property type="molecule type" value="Genomic_DNA"/>
</dbReference>
<keyword evidence="2" id="KW-1185">Reference proteome</keyword>
<accession>A0A443R7E0</accession>
<gene>
    <name evidence="1" type="ORF">B4U79_04577</name>
</gene>
<sequence>MTQVKLSALSINYEIQKCFENFKIENELTGHLTHNKVRTLMVDLVEAIKSSVTSFCDQTSTCESENFVTNVTTIISEHNNTSNSIVNQLQNSDNNEMENNSYGNLINNSTQTKRNFLPSKPKNFFNSDLNNNFKIFSSNVRSIVSKLQEFQLYVSEEKPDVIMICESWLKDNIPNKIILKNYTIYRNDRESRGGG</sequence>
<evidence type="ECO:0000313" key="2">
    <source>
        <dbReference type="Proteomes" id="UP000285301"/>
    </source>
</evidence>
<dbReference type="InterPro" id="IPR036691">
    <property type="entry name" value="Endo/exonu/phosph_ase_sf"/>
</dbReference>
<name>A0A443R7E0_9ACAR</name>
<dbReference type="OrthoDB" id="10027367at2759"/>
<organism evidence="1 2">
    <name type="scientific">Dinothrombium tinctorium</name>
    <dbReference type="NCBI Taxonomy" id="1965070"/>
    <lineage>
        <taxon>Eukaryota</taxon>
        <taxon>Metazoa</taxon>
        <taxon>Ecdysozoa</taxon>
        <taxon>Arthropoda</taxon>
        <taxon>Chelicerata</taxon>
        <taxon>Arachnida</taxon>
        <taxon>Acari</taxon>
        <taxon>Acariformes</taxon>
        <taxon>Trombidiformes</taxon>
        <taxon>Prostigmata</taxon>
        <taxon>Anystina</taxon>
        <taxon>Parasitengona</taxon>
        <taxon>Trombidioidea</taxon>
        <taxon>Trombidiidae</taxon>
        <taxon>Dinothrombium</taxon>
    </lineage>
</organism>
<dbReference type="SUPFAM" id="SSF56219">
    <property type="entry name" value="DNase I-like"/>
    <property type="match status" value="1"/>
</dbReference>
<reference evidence="1 2" key="1">
    <citation type="journal article" date="2018" name="Gigascience">
        <title>Genomes of trombidid mites reveal novel predicted allergens and laterally-transferred genes associated with secondary metabolism.</title>
        <authorList>
            <person name="Dong X."/>
            <person name="Chaisiri K."/>
            <person name="Xia D."/>
            <person name="Armstrong S.D."/>
            <person name="Fang Y."/>
            <person name="Donnelly M.J."/>
            <person name="Kadowaki T."/>
            <person name="McGarry J.W."/>
            <person name="Darby A.C."/>
            <person name="Makepeace B.L."/>
        </authorList>
    </citation>
    <scope>NUCLEOTIDE SEQUENCE [LARGE SCALE GENOMIC DNA]</scope>
    <source>
        <strain evidence="1">UoL-WK</strain>
    </source>
</reference>
<dbReference type="SUPFAM" id="SSF101082">
    <property type="entry name" value="Typo IV secretion system protein TraC"/>
    <property type="match status" value="1"/>
</dbReference>
<dbReference type="Proteomes" id="UP000285301">
    <property type="component" value="Unassembled WGS sequence"/>
</dbReference>
<evidence type="ECO:0000313" key="1">
    <source>
        <dbReference type="EMBL" id="RWS11185.1"/>
    </source>
</evidence>
<feature type="non-terminal residue" evidence="1">
    <location>
        <position position="195"/>
    </location>
</feature>
<protein>
    <submittedName>
        <fullName evidence="1">Uncharacterized protein</fullName>
    </submittedName>
</protein>
<comment type="caution">
    <text evidence="1">The sequence shown here is derived from an EMBL/GenBank/DDBJ whole genome shotgun (WGS) entry which is preliminary data.</text>
</comment>
<proteinExistence type="predicted"/>